<dbReference type="AlphaFoldDB" id="A0A2G9S2N5"/>
<sequence>EARLALKTYISFIQQTISDPEKVQGRLHKDDKNLAMNACKAKNEWLENNKNATTQDFIDQKLQLESTMQSVFTKLNTPRTETGKFKR</sequence>
<reference evidence="2" key="1">
    <citation type="journal article" date="2017" name="Nat. Commun.">
        <title>The North American bullfrog draft genome provides insight into hormonal regulation of long noncoding RNA.</title>
        <authorList>
            <person name="Hammond S.A."/>
            <person name="Warren R.L."/>
            <person name="Vandervalk B.P."/>
            <person name="Kucuk E."/>
            <person name="Khan H."/>
            <person name="Gibb E.A."/>
            <person name="Pandoh P."/>
            <person name="Kirk H."/>
            <person name="Zhao Y."/>
            <person name="Jones M."/>
            <person name="Mungall A.J."/>
            <person name="Coope R."/>
            <person name="Pleasance S."/>
            <person name="Moore R.A."/>
            <person name="Holt R.A."/>
            <person name="Round J.M."/>
            <person name="Ohora S."/>
            <person name="Walle B.V."/>
            <person name="Veldhoen N."/>
            <person name="Helbing C.C."/>
            <person name="Birol I."/>
        </authorList>
    </citation>
    <scope>NUCLEOTIDE SEQUENCE [LARGE SCALE GENOMIC DNA]</scope>
</reference>
<name>A0A2G9S2N5_AQUCT</name>
<accession>A0A2G9S2N5</accession>
<dbReference type="EMBL" id="KV929343">
    <property type="protein sequence ID" value="PIO34335.1"/>
    <property type="molecule type" value="Genomic_DNA"/>
</dbReference>
<keyword evidence="2" id="KW-1185">Reference proteome</keyword>
<dbReference type="SUPFAM" id="SSF100934">
    <property type="entry name" value="Heat shock protein 70kD (HSP70), C-terminal subdomain"/>
    <property type="match status" value="1"/>
</dbReference>
<dbReference type="Gene3D" id="1.20.1270.10">
    <property type="match status" value="1"/>
</dbReference>
<dbReference type="InterPro" id="IPR029048">
    <property type="entry name" value="HSP70_C_sf"/>
</dbReference>
<dbReference type="Proteomes" id="UP000228934">
    <property type="component" value="Unassembled WGS sequence"/>
</dbReference>
<gene>
    <name evidence="1" type="ORF">AB205_0175050</name>
</gene>
<proteinExistence type="predicted"/>
<evidence type="ECO:0000313" key="1">
    <source>
        <dbReference type="EMBL" id="PIO34335.1"/>
    </source>
</evidence>
<dbReference type="OrthoDB" id="194358at2759"/>
<protein>
    <submittedName>
        <fullName evidence="1">Uncharacterized protein</fullName>
    </submittedName>
</protein>
<evidence type="ECO:0000313" key="2">
    <source>
        <dbReference type="Proteomes" id="UP000228934"/>
    </source>
</evidence>
<organism evidence="1 2">
    <name type="scientific">Aquarana catesbeiana</name>
    <name type="common">American bullfrog</name>
    <name type="synonym">Rana catesbeiana</name>
    <dbReference type="NCBI Taxonomy" id="8400"/>
    <lineage>
        <taxon>Eukaryota</taxon>
        <taxon>Metazoa</taxon>
        <taxon>Chordata</taxon>
        <taxon>Craniata</taxon>
        <taxon>Vertebrata</taxon>
        <taxon>Euteleostomi</taxon>
        <taxon>Amphibia</taxon>
        <taxon>Batrachia</taxon>
        <taxon>Anura</taxon>
        <taxon>Neobatrachia</taxon>
        <taxon>Ranoidea</taxon>
        <taxon>Ranidae</taxon>
        <taxon>Aquarana</taxon>
    </lineage>
</organism>
<feature type="non-terminal residue" evidence="1">
    <location>
        <position position="1"/>
    </location>
</feature>